<evidence type="ECO:0000313" key="1">
    <source>
        <dbReference type="EMBL" id="KRY06287.1"/>
    </source>
</evidence>
<dbReference type="EMBL" id="JYDQ01000854">
    <property type="protein sequence ID" value="KRY06287.1"/>
    <property type="molecule type" value="Genomic_DNA"/>
</dbReference>
<gene>
    <name evidence="1" type="ORF">T12_7601</name>
</gene>
<dbReference type="OrthoDB" id="5938300at2759"/>
<protein>
    <submittedName>
        <fullName evidence="1">Uncharacterized protein</fullName>
    </submittedName>
</protein>
<evidence type="ECO:0000313" key="2">
    <source>
        <dbReference type="Proteomes" id="UP000054783"/>
    </source>
</evidence>
<accession>A0A0V0Z165</accession>
<proteinExistence type="predicted"/>
<comment type="caution">
    <text evidence="1">The sequence shown here is derived from an EMBL/GenBank/DDBJ whole genome shotgun (WGS) entry which is preliminary data.</text>
</comment>
<reference evidence="1 2" key="1">
    <citation type="submission" date="2015-01" db="EMBL/GenBank/DDBJ databases">
        <title>Evolution of Trichinella species and genotypes.</title>
        <authorList>
            <person name="Korhonen P.K."/>
            <person name="Edoardo P."/>
            <person name="Giuseppe L.R."/>
            <person name="Gasser R.B."/>
        </authorList>
    </citation>
    <scope>NUCLEOTIDE SEQUENCE [LARGE SCALE GENOMIC DNA]</scope>
    <source>
        <strain evidence="1">ISS2496</strain>
    </source>
</reference>
<dbReference type="Proteomes" id="UP000054783">
    <property type="component" value="Unassembled WGS sequence"/>
</dbReference>
<organism evidence="1 2">
    <name type="scientific">Trichinella patagoniensis</name>
    <dbReference type="NCBI Taxonomy" id="990121"/>
    <lineage>
        <taxon>Eukaryota</taxon>
        <taxon>Metazoa</taxon>
        <taxon>Ecdysozoa</taxon>
        <taxon>Nematoda</taxon>
        <taxon>Enoplea</taxon>
        <taxon>Dorylaimia</taxon>
        <taxon>Trichinellida</taxon>
        <taxon>Trichinellidae</taxon>
        <taxon>Trichinella</taxon>
    </lineage>
</organism>
<sequence>MTSWDLPRSLDFIESCTARLLTPPIRHFIYIWLADSNPSSHDYWVGHIFYMWLADSNPSSRDYWVGMELLDSYIYMKYSAFRRHFGYLAFSHWTQSFN</sequence>
<dbReference type="AlphaFoldDB" id="A0A0V0Z165"/>
<name>A0A0V0Z165_9BILA</name>
<keyword evidence="2" id="KW-1185">Reference proteome</keyword>